<feature type="region of interest" description="Disordered" evidence="1">
    <location>
        <begin position="47"/>
        <end position="78"/>
    </location>
</feature>
<proteinExistence type="predicted"/>
<evidence type="ECO:0008006" key="4">
    <source>
        <dbReference type="Google" id="ProtNLM"/>
    </source>
</evidence>
<comment type="caution">
    <text evidence="2">The sequence shown here is derived from an EMBL/GenBank/DDBJ whole genome shotgun (WGS) entry which is preliminary data.</text>
</comment>
<dbReference type="EMBL" id="LATL02000323">
    <property type="protein sequence ID" value="KKD35794.1"/>
    <property type="molecule type" value="Genomic_DNA"/>
</dbReference>
<organism evidence="2 3">
    <name type="scientific">Limnoraphis robusta CS-951</name>
    <dbReference type="NCBI Taxonomy" id="1637645"/>
    <lineage>
        <taxon>Bacteria</taxon>
        <taxon>Bacillati</taxon>
        <taxon>Cyanobacteriota</taxon>
        <taxon>Cyanophyceae</taxon>
        <taxon>Oscillatoriophycideae</taxon>
        <taxon>Oscillatoriales</taxon>
        <taxon>Sirenicapillariaceae</taxon>
        <taxon>Limnoraphis</taxon>
    </lineage>
</organism>
<protein>
    <recommendedName>
        <fullName evidence="4">Transposase</fullName>
    </recommendedName>
</protein>
<name>A0A0F5YA74_9CYAN</name>
<evidence type="ECO:0000256" key="1">
    <source>
        <dbReference type="SAM" id="MobiDB-lite"/>
    </source>
</evidence>
<sequence length="78" mass="9037">MLVYEMKLQGTQYQYRKLDEAIRTGRFVRNSIIKAWINISVLKIPSGRRKSTPPERLISAVAGKPNPCKSTHRKRKPK</sequence>
<reference evidence="2 3" key="1">
    <citation type="submission" date="2015-06" db="EMBL/GenBank/DDBJ databases">
        <title>Draft genome assembly of filamentous brackish cyanobacterium Limnoraphis robusta strain CS-951.</title>
        <authorList>
            <person name="Willis A."/>
            <person name="Parks M."/>
            <person name="Burford M.A."/>
        </authorList>
    </citation>
    <scope>NUCLEOTIDE SEQUENCE [LARGE SCALE GENOMIC DNA]</scope>
    <source>
        <strain evidence="2 3">CS-951</strain>
    </source>
</reference>
<accession>A0A0F5YA74</accession>
<dbReference type="Proteomes" id="UP000033607">
    <property type="component" value="Unassembled WGS sequence"/>
</dbReference>
<dbReference type="AlphaFoldDB" id="A0A0F5YA74"/>
<evidence type="ECO:0000313" key="3">
    <source>
        <dbReference type="Proteomes" id="UP000033607"/>
    </source>
</evidence>
<evidence type="ECO:0000313" key="2">
    <source>
        <dbReference type="EMBL" id="KKD35794.1"/>
    </source>
</evidence>
<gene>
    <name evidence="2" type="ORF">WN50_23315</name>
</gene>